<dbReference type="EMBL" id="JAAALK010000283">
    <property type="protein sequence ID" value="KAG8073603.1"/>
    <property type="molecule type" value="Genomic_DNA"/>
</dbReference>
<dbReference type="GO" id="GO:0000175">
    <property type="term" value="F:3'-5'-RNA exonuclease activity"/>
    <property type="evidence" value="ECO:0007669"/>
    <property type="project" value="TreeGrafter"/>
</dbReference>
<comment type="caution">
    <text evidence="2">The sequence shown here is derived from an EMBL/GenBank/DDBJ whole genome shotgun (WGS) entry which is preliminary data.</text>
</comment>
<accession>A0A8J5SW03</accession>
<dbReference type="Proteomes" id="UP000729402">
    <property type="component" value="Unassembled WGS sequence"/>
</dbReference>
<dbReference type="AlphaFoldDB" id="A0A8J5SW03"/>
<protein>
    <recommendedName>
        <fullName evidence="1">Endonuclease/exonuclease/phosphatase domain-containing protein</fullName>
    </recommendedName>
</protein>
<dbReference type="OrthoDB" id="1740192at2759"/>
<reference evidence="2" key="2">
    <citation type="submission" date="2021-02" db="EMBL/GenBank/DDBJ databases">
        <authorList>
            <person name="Kimball J.A."/>
            <person name="Haas M.W."/>
            <person name="Macchietto M."/>
            <person name="Kono T."/>
            <person name="Duquette J."/>
            <person name="Shao M."/>
        </authorList>
    </citation>
    <scope>NUCLEOTIDE SEQUENCE</scope>
    <source>
        <tissue evidence="2">Fresh leaf tissue</tissue>
    </source>
</reference>
<keyword evidence="3" id="KW-1185">Reference proteome</keyword>
<reference evidence="2" key="1">
    <citation type="journal article" date="2021" name="bioRxiv">
        <title>Whole Genome Assembly and Annotation of Northern Wild Rice, Zizania palustris L., Supports a Whole Genome Duplication in the Zizania Genus.</title>
        <authorList>
            <person name="Haas M."/>
            <person name="Kono T."/>
            <person name="Macchietto M."/>
            <person name="Millas R."/>
            <person name="McGilp L."/>
            <person name="Shao M."/>
            <person name="Duquette J."/>
            <person name="Hirsch C.N."/>
            <person name="Kimball J."/>
        </authorList>
    </citation>
    <scope>NUCLEOTIDE SEQUENCE</scope>
    <source>
        <tissue evidence="2">Fresh leaf tissue</tissue>
    </source>
</reference>
<evidence type="ECO:0000259" key="1">
    <source>
        <dbReference type="Pfam" id="PF03372"/>
    </source>
</evidence>
<dbReference type="InterPro" id="IPR050410">
    <property type="entry name" value="CCR4/nocturin_mRNA_transcr"/>
</dbReference>
<feature type="domain" description="Endonuclease/exonuclease/phosphatase" evidence="1">
    <location>
        <begin position="2"/>
        <end position="84"/>
    </location>
</feature>
<dbReference type="InterPro" id="IPR005135">
    <property type="entry name" value="Endo/exonuclease/phosphatase"/>
</dbReference>
<evidence type="ECO:0000313" key="3">
    <source>
        <dbReference type="Proteomes" id="UP000729402"/>
    </source>
</evidence>
<dbReference type="PANTHER" id="PTHR12121">
    <property type="entry name" value="CARBON CATABOLITE REPRESSOR PROTEIN 4"/>
    <property type="match status" value="1"/>
</dbReference>
<dbReference type="Pfam" id="PF03372">
    <property type="entry name" value="Exo_endo_phos"/>
    <property type="match status" value="1"/>
</dbReference>
<dbReference type="EMBL" id="JAAALK010000283">
    <property type="protein sequence ID" value="KAG8073606.1"/>
    <property type="molecule type" value="Genomic_DNA"/>
</dbReference>
<gene>
    <name evidence="2" type="ORF">GUJ93_ZPchr0006g41501</name>
</gene>
<evidence type="ECO:0000313" key="2">
    <source>
        <dbReference type="EMBL" id="KAG8073604.1"/>
    </source>
</evidence>
<name>A0A8J5SW03_ZIZPA</name>
<sequence length="103" mass="11379">MLACGDFNSTPGSTPHRLLAMGKVDLKLTHQLPLVSAYSSFARMLGVGYDLEHQRRRMDPATNEPLFTNCMRDFTGTIDYIFYTVYLSFSGFLDSGVVTGTSG</sequence>
<dbReference type="EMBL" id="JAAALK010000283">
    <property type="protein sequence ID" value="KAG8073604.1"/>
    <property type="molecule type" value="Genomic_DNA"/>
</dbReference>
<organism evidence="2 3">
    <name type="scientific">Zizania palustris</name>
    <name type="common">Northern wild rice</name>
    <dbReference type="NCBI Taxonomy" id="103762"/>
    <lineage>
        <taxon>Eukaryota</taxon>
        <taxon>Viridiplantae</taxon>
        <taxon>Streptophyta</taxon>
        <taxon>Embryophyta</taxon>
        <taxon>Tracheophyta</taxon>
        <taxon>Spermatophyta</taxon>
        <taxon>Magnoliopsida</taxon>
        <taxon>Liliopsida</taxon>
        <taxon>Poales</taxon>
        <taxon>Poaceae</taxon>
        <taxon>BOP clade</taxon>
        <taxon>Oryzoideae</taxon>
        <taxon>Oryzeae</taxon>
        <taxon>Zizaniinae</taxon>
        <taxon>Zizania</taxon>
    </lineage>
</organism>
<proteinExistence type="predicted"/>
<dbReference type="PANTHER" id="PTHR12121:SF34">
    <property type="entry name" value="PROTEIN ANGEL"/>
    <property type="match status" value="1"/>
</dbReference>